<dbReference type="Proteomes" id="UP000195402">
    <property type="component" value="Unassembled WGS sequence"/>
</dbReference>
<sequence>MDRISGGTTGCRVVAMPYPARGHINPMMNVCKLLVSKLMDIINITFIVTEEWLGFIESEPRPPQIQLRSIPNVIPSELVRGSDRPAFVEAIFTKMEGPIEQILEQMQESSLMPVVTAIIADTLLSWAVSIGNRRNIPVVSLWTMSPSVFSVFCHFDLVTQNGHSAVDTSSERGDELIDYIPGISPAIRLADMPRMLHKTRVQVSGRMSEAFAFVHKAQCLIFTSFHELEAQVTETLMAVLPFPVYSVGPSIPHSTTLAGDHEREQTTTITHNNNNMDYYFKWLDSQPKSSVLYVSFGSFYSVSREQMDEILAGLRESGVRYLLVSRGDHASGTVPPDDDDDEMLSSNLVVPWCDQLRVLCHSSVGGFWTHCGWNSTLEGVFAGVPMLTFPLGFDQITDRKLIVDDWKVGMKVMKEVGAERFVRKEEIGMIVKKFMDLDGDDEESKEMRRRAGELKESCRRALAKGGSSDTNLNAFIRDILKCHC</sequence>
<evidence type="ECO:0000256" key="2">
    <source>
        <dbReference type="ARBA" id="ARBA00022679"/>
    </source>
</evidence>
<dbReference type="SUPFAM" id="SSF53756">
    <property type="entry name" value="UDP-Glycosyltransferase/glycogen phosphorylase"/>
    <property type="match status" value="1"/>
</dbReference>
<dbReference type="AlphaFoldDB" id="A0A200PX57"/>
<comment type="caution">
    <text evidence="3">The sequence shown here is derived from an EMBL/GenBank/DDBJ whole genome shotgun (WGS) entry which is preliminary data.</text>
</comment>
<dbReference type="Gene3D" id="3.40.50.2000">
    <property type="entry name" value="Glycogen Phosphorylase B"/>
    <property type="match status" value="2"/>
</dbReference>
<dbReference type="OrthoDB" id="5835829at2759"/>
<dbReference type="InParanoid" id="A0A200PX57"/>
<dbReference type="CDD" id="cd03784">
    <property type="entry name" value="GT1_Gtf-like"/>
    <property type="match status" value="1"/>
</dbReference>
<dbReference type="FunCoup" id="A0A200PX57">
    <property type="interactions" value="70"/>
</dbReference>
<dbReference type="PANTHER" id="PTHR11926">
    <property type="entry name" value="GLUCOSYL/GLUCURONOSYL TRANSFERASES"/>
    <property type="match status" value="1"/>
</dbReference>
<organism evidence="3 4">
    <name type="scientific">Macleaya cordata</name>
    <name type="common">Five-seeded plume-poppy</name>
    <name type="synonym">Bocconia cordata</name>
    <dbReference type="NCBI Taxonomy" id="56857"/>
    <lineage>
        <taxon>Eukaryota</taxon>
        <taxon>Viridiplantae</taxon>
        <taxon>Streptophyta</taxon>
        <taxon>Embryophyta</taxon>
        <taxon>Tracheophyta</taxon>
        <taxon>Spermatophyta</taxon>
        <taxon>Magnoliopsida</taxon>
        <taxon>Ranunculales</taxon>
        <taxon>Papaveraceae</taxon>
        <taxon>Papaveroideae</taxon>
        <taxon>Macleaya</taxon>
    </lineage>
</organism>
<keyword evidence="4" id="KW-1185">Reference proteome</keyword>
<dbReference type="Pfam" id="PF00201">
    <property type="entry name" value="UDPGT"/>
    <property type="match status" value="1"/>
</dbReference>
<dbReference type="InterPro" id="IPR002213">
    <property type="entry name" value="UDP_glucos_trans"/>
</dbReference>
<evidence type="ECO:0000256" key="1">
    <source>
        <dbReference type="ARBA" id="ARBA00009995"/>
    </source>
</evidence>
<reference evidence="3 4" key="1">
    <citation type="journal article" date="2017" name="Mol. Plant">
        <title>The Genome of Medicinal Plant Macleaya cordata Provides New Insights into Benzylisoquinoline Alkaloids Metabolism.</title>
        <authorList>
            <person name="Liu X."/>
            <person name="Liu Y."/>
            <person name="Huang P."/>
            <person name="Ma Y."/>
            <person name="Qing Z."/>
            <person name="Tang Q."/>
            <person name="Cao H."/>
            <person name="Cheng P."/>
            <person name="Zheng Y."/>
            <person name="Yuan Z."/>
            <person name="Zhou Y."/>
            <person name="Liu J."/>
            <person name="Tang Z."/>
            <person name="Zhuo Y."/>
            <person name="Zhang Y."/>
            <person name="Yu L."/>
            <person name="Huang J."/>
            <person name="Yang P."/>
            <person name="Peng Q."/>
            <person name="Zhang J."/>
            <person name="Jiang W."/>
            <person name="Zhang Z."/>
            <person name="Lin K."/>
            <person name="Ro D.K."/>
            <person name="Chen X."/>
            <person name="Xiong X."/>
            <person name="Shang Y."/>
            <person name="Huang S."/>
            <person name="Zeng J."/>
        </authorList>
    </citation>
    <scope>NUCLEOTIDE SEQUENCE [LARGE SCALE GENOMIC DNA]</scope>
    <source>
        <strain evidence="4">cv. BLH2017</strain>
        <tissue evidence="3">Root</tissue>
    </source>
</reference>
<evidence type="ECO:0000313" key="3">
    <source>
        <dbReference type="EMBL" id="OVA02798.1"/>
    </source>
</evidence>
<accession>A0A200PX57</accession>
<name>A0A200PX57_MACCD</name>
<keyword evidence="2 3" id="KW-0808">Transferase</keyword>
<dbReference type="GO" id="GO:0080044">
    <property type="term" value="F:quercetin 7-O-glucosyltransferase activity"/>
    <property type="evidence" value="ECO:0007669"/>
    <property type="project" value="TreeGrafter"/>
</dbReference>
<dbReference type="GO" id="GO:0080043">
    <property type="term" value="F:quercetin 3-O-glucosyltransferase activity"/>
    <property type="evidence" value="ECO:0007669"/>
    <property type="project" value="TreeGrafter"/>
</dbReference>
<evidence type="ECO:0000313" key="4">
    <source>
        <dbReference type="Proteomes" id="UP000195402"/>
    </source>
</evidence>
<protein>
    <submittedName>
        <fullName evidence="3">UDP-glucuronosyl/UDP-glucosyltransferase</fullName>
    </submittedName>
</protein>
<dbReference type="EMBL" id="MVGT01003948">
    <property type="protein sequence ID" value="OVA02798.1"/>
    <property type="molecule type" value="Genomic_DNA"/>
</dbReference>
<dbReference type="FunFam" id="3.40.50.2000:FF:000138">
    <property type="entry name" value="Glycosyltransferase"/>
    <property type="match status" value="1"/>
</dbReference>
<comment type="similarity">
    <text evidence="1">Belongs to the UDP-glycosyltransferase family.</text>
</comment>
<gene>
    <name evidence="3" type="ORF">BVC80_9093g154</name>
</gene>
<dbReference type="OMA" id="ACDEDNT"/>
<proteinExistence type="inferred from homology"/>
<dbReference type="PANTHER" id="PTHR11926:SF774">
    <property type="entry name" value="UDP-GLYCOSYLTRANSFERASE 85A1-RELATED"/>
    <property type="match status" value="1"/>
</dbReference>